<keyword evidence="2" id="KW-1185">Reference proteome</keyword>
<evidence type="ECO:0000313" key="2">
    <source>
        <dbReference type="Proteomes" id="UP000823674"/>
    </source>
</evidence>
<accession>A0ABQ7MLA3</accession>
<organism evidence="1 2">
    <name type="scientific">Brassica rapa subsp. trilocularis</name>
    <dbReference type="NCBI Taxonomy" id="1813537"/>
    <lineage>
        <taxon>Eukaryota</taxon>
        <taxon>Viridiplantae</taxon>
        <taxon>Streptophyta</taxon>
        <taxon>Embryophyta</taxon>
        <taxon>Tracheophyta</taxon>
        <taxon>Spermatophyta</taxon>
        <taxon>Magnoliopsida</taxon>
        <taxon>eudicotyledons</taxon>
        <taxon>Gunneridae</taxon>
        <taxon>Pentapetalae</taxon>
        <taxon>rosids</taxon>
        <taxon>malvids</taxon>
        <taxon>Brassicales</taxon>
        <taxon>Brassicaceae</taxon>
        <taxon>Brassiceae</taxon>
        <taxon>Brassica</taxon>
    </lineage>
</organism>
<proteinExistence type="predicted"/>
<sequence length="70" mass="7892">MLEDIVAWAAEHPEPSTLMLVMSDISQDFLDVVDLLTTKKNYRFIEVLPHPPPPPPRPLVLILLTNNSSD</sequence>
<evidence type="ECO:0008006" key="3">
    <source>
        <dbReference type="Google" id="ProtNLM"/>
    </source>
</evidence>
<evidence type="ECO:0000313" key="1">
    <source>
        <dbReference type="EMBL" id="KAG5399512.1"/>
    </source>
</evidence>
<dbReference type="EMBL" id="JADBGQ010000004">
    <property type="protein sequence ID" value="KAG5399512.1"/>
    <property type="molecule type" value="Genomic_DNA"/>
</dbReference>
<gene>
    <name evidence="1" type="primary">A04p000920.1_BraROA</name>
    <name evidence="1" type="ORF">IGI04_014119</name>
</gene>
<reference evidence="1 2" key="1">
    <citation type="submission" date="2021-03" db="EMBL/GenBank/DDBJ databases">
        <authorList>
            <person name="King G.J."/>
            <person name="Bancroft I."/>
            <person name="Baten A."/>
            <person name="Bloomfield J."/>
            <person name="Borpatragohain P."/>
            <person name="He Z."/>
            <person name="Irish N."/>
            <person name="Irwin J."/>
            <person name="Liu K."/>
            <person name="Mauleon R.P."/>
            <person name="Moore J."/>
            <person name="Morris R."/>
            <person name="Ostergaard L."/>
            <person name="Wang B."/>
            <person name="Wells R."/>
        </authorList>
    </citation>
    <scope>NUCLEOTIDE SEQUENCE [LARGE SCALE GENOMIC DNA]</scope>
    <source>
        <strain evidence="1">R-o-18</strain>
        <tissue evidence="1">Leaf</tissue>
    </source>
</reference>
<comment type="caution">
    <text evidence="1">The sequence shown here is derived from an EMBL/GenBank/DDBJ whole genome shotgun (WGS) entry which is preliminary data.</text>
</comment>
<name>A0ABQ7MLA3_BRACM</name>
<dbReference type="Proteomes" id="UP000823674">
    <property type="component" value="Chromosome A04"/>
</dbReference>
<protein>
    <recommendedName>
        <fullName evidence="3">NYN domain-containing protein</fullName>
    </recommendedName>
</protein>